<keyword evidence="6" id="KW-1185">Reference proteome</keyword>
<dbReference type="PANTHER" id="PTHR12406:SF41">
    <property type="entry name" value="BRUMMER, ISOFORM B-RELATED"/>
    <property type="match status" value="1"/>
</dbReference>
<keyword evidence="3" id="KW-0812">Transmembrane</keyword>
<dbReference type="GO" id="GO:0055088">
    <property type="term" value="P:lipid homeostasis"/>
    <property type="evidence" value="ECO:0007669"/>
    <property type="project" value="TreeGrafter"/>
</dbReference>
<organism evidence="5 6">
    <name type="scientific">Mesocestoides corti</name>
    <name type="common">Flatworm</name>
    <dbReference type="NCBI Taxonomy" id="53468"/>
    <lineage>
        <taxon>Eukaryota</taxon>
        <taxon>Metazoa</taxon>
        <taxon>Spiralia</taxon>
        <taxon>Lophotrochozoa</taxon>
        <taxon>Platyhelminthes</taxon>
        <taxon>Cestoda</taxon>
        <taxon>Eucestoda</taxon>
        <taxon>Cyclophyllidea</taxon>
        <taxon>Mesocestoididae</taxon>
        <taxon>Mesocestoides</taxon>
    </lineage>
</organism>
<feature type="transmembrane region" description="Helical" evidence="3">
    <location>
        <begin position="21"/>
        <end position="44"/>
    </location>
</feature>
<keyword evidence="3" id="KW-1133">Transmembrane helix</keyword>
<dbReference type="PROSITE" id="PS51635">
    <property type="entry name" value="PNPLA"/>
    <property type="match status" value="1"/>
</dbReference>
<feature type="short sequence motif" description="DGA/G" evidence="2">
    <location>
        <begin position="176"/>
        <end position="178"/>
    </location>
</feature>
<feature type="active site" description="Nucleophile" evidence="2">
    <location>
        <position position="57"/>
    </location>
</feature>
<keyword evidence="2" id="KW-0442">Lipid degradation</keyword>
<dbReference type="GO" id="GO:0016020">
    <property type="term" value="C:membrane"/>
    <property type="evidence" value="ECO:0007669"/>
    <property type="project" value="TreeGrafter"/>
</dbReference>
<evidence type="ECO:0000256" key="2">
    <source>
        <dbReference type="PROSITE-ProRule" id="PRU01161"/>
    </source>
</evidence>
<keyword evidence="3" id="KW-0472">Membrane</keyword>
<proteinExistence type="predicted"/>
<feature type="short sequence motif" description="GXGXXG" evidence="2">
    <location>
        <begin position="25"/>
        <end position="30"/>
    </location>
</feature>
<dbReference type="Gene3D" id="3.40.1090.10">
    <property type="entry name" value="Cytosolic phospholipase A2 catalytic domain"/>
    <property type="match status" value="2"/>
</dbReference>
<accession>A0A0R3UGR8</accession>
<dbReference type="EMBL" id="UXSR01005263">
    <property type="protein sequence ID" value="VDD80448.1"/>
    <property type="molecule type" value="Genomic_DNA"/>
</dbReference>
<dbReference type="GO" id="GO:0005811">
    <property type="term" value="C:lipid droplet"/>
    <property type="evidence" value="ECO:0007669"/>
    <property type="project" value="TreeGrafter"/>
</dbReference>
<dbReference type="Proteomes" id="UP000267029">
    <property type="component" value="Unassembled WGS sequence"/>
</dbReference>
<evidence type="ECO:0000256" key="1">
    <source>
        <dbReference type="ARBA" id="ARBA00023098"/>
    </source>
</evidence>
<sequence>MATSNISGRYYRDRSSLHYNLSFAGCGFLGVYHVGVISCIRRFAPQLYLNRPVSGASSGAIAAAFLVCDVDLMSCTRYLMGLINKSREYRLGAFDPRFKITEYIQEGLERLLPSDAHILCSGRLFISITRQSSGENVVVSNFKDRNDLIRAILCSSFIPVFGGFIAPTYQGDYFIDGAMSDNLPGLDKNTITVSPFCGDADICPRDDIWDPSEQATVAGHIFLSQTSIILNWMNFKRAINIVVPMSSSDLARLASTGYDDALRECFIFVGFISCFIHRKPRAFNGALHSPSSSALTDLHRKGKRSLSRQNVDSVVSEQPASLPIPTIVKSPSRNLLCELTNPLEANFYKTSFGSRSLAVPGCAACRGAVLNSYVSNLPLALYTIISGFDENAAKTECVSDESKNKLWSWWLFSRSLTLMPQWLSPTSAIHLVLSQALKLLVASTTLQLSAVRSLIFLCSSLIRRFPTTSNVSVELVTKLNSFDDMLTGLLEKGTAHTEKLADLLCSNESLDRTFSYLSQTIRSDLLTAVPMLSPTVAQSPLLRQTRSLLCFQQFAFFSDSEVFENQF</sequence>
<evidence type="ECO:0000313" key="5">
    <source>
        <dbReference type="EMBL" id="VDD80448.1"/>
    </source>
</evidence>
<dbReference type="GO" id="GO:0004806">
    <property type="term" value="F:triacylglycerol lipase activity"/>
    <property type="evidence" value="ECO:0007669"/>
    <property type="project" value="TreeGrafter"/>
</dbReference>
<keyword evidence="2" id="KW-0378">Hydrolase</keyword>
<dbReference type="PANTHER" id="PTHR12406">
    <property type="entry name" value="CALCIUM-INDEPENDENT PHOSPHOLIPASE A2 IPLA2 -RELATED"/>
    <property type="match status" value="1"/>
</dbReference>
<dbReference type="STRING" id="53468.A0A0R3UGR8"/>
<dbReference type="Pfam" id="PF01734">
    <property type="entry name" value="Patatin"/>
    <property type="match status" value="1"/>
</dbReference>
<protein>
    <recommendedName>
        <fullName evidence="4">PNPLA domain-containing protein</fullName>
    </recommendedName>
</protein>
<gene>
    <name evidence="5" type="ORF">MCOS_LOCUS6451</name>
</gene>
<feature type="transmembrane region" description="Helical" evidence="3">
    <location>
        <begin position="148"/>
        <end position="169"/>
    </location>
</feature>
<name>A0A0R3UGR8_MESCO</name>
<dbReference type="GO" id="GO:0019433">
    <property type="term" value="P:triglyceride catabolic process"/>
    <property type="evidence" value="ECO:0007669"/>
    <property type="project" value="TreeGrafter"/>
</dbReference>
<evidence type="ECO:0000313" key="6">
    <source>
        <dbReference type="Proteomes" id="UP000267029"/>
    </source>
</evidence>
<feature type="active site" description="Proton acceptor" evidence="2">
    <location>
        <position position="176"/>
    </location>
</feature>
<dbReference type="InterPro" id="IPR033562">
    <property type="entry name" value="PLPL"/>
</dbReference>
<dbReference type="InterPro" id="IPR016035">
    <property type="entry name" value="Acyl_Trfase/lysoPLipase"/>
</dbReference>
<evidence type="ECO:0000259" key="4">
    <source>
        <dbReference type="PROSITE" id="PS51635"/>
    </source>
</evidence>
<dbReference type="GO" id="GO:0005737">
    <property type="term" value="C:cytoplasm"/>
    <property type="evidence" value="ECO:0007669"/>
    <property type="project" value="TreeGrafter"/>
</dbReference>
<feature type="transmembrane region" description="Helical" evidence="3">
    <location>
        <begin position="56"/>
        <end position="80"/>
    </location>
</feature>
<keyword evidence="1 2" id="KW-0443">Lipid metabolism</keyword>
<feature type="domain" description="PNPLA" evidence="4">
    <location>
        <begin position="21"/>
        <end position="189"/>
    </location>
</feature>
<dbReference type="OrthoDB" id="197155at2759"/>
<evidence type="ECO:0000256" key="3">
    <source>
        <dbReference type="SAM" id="Phobius"/>
    </source>
</evidence>
<dbReference type="SUPFAM" id="SSF52151">
    <property type="entry name" value="FabD/lysophospholipase-like"/>
    <property type="match status" value="1"/>
</dbReference>
<dbReference type="AlphaFoldDB" id="A0A0R3UGR8"/>
<dbReference type="InterPro" id="IPR002641">
    <property type="entry name" value="PNPLA_dom"/>
</dbReference>
<reference evidence="5 6" key="1">
    <citation type="submission" date="2018-10" db="EMBL/GenBank/DDBJ databases">
        <authorList>
            <consortium name="Pathogen Informatics"/>
        </authorList>
    </citation>
    <scope>NUCLEOTIDE SEQUENCE [LARGE SCALE GENOMIC DNA]</scope>
</reference>
<feature type="short sequence motif" description="GXSXG" evidence="2">
    <location>
        <begin position="55"/>
        <end position="59"/>
    </location>
</feature>